<reference evidence="1 2" key="1">
    <citation type="journal article" date="2004" name="Nat. Biotechnol.">
        <title>The genome sequence of the capnophilic rumen bacterium Mannheimia succiniciproducens.</title>
        <authorList>
            <person name="Hong S.H."/>
            <person name="Kim J.S."/>
            <person name="Lee S.Y."/>
            <person name="In Y.H."/>
            <person name="Choi S.S."/>
            <person name="Rih J.-K."/>
            <person name="Kim C.H."/>
            <person name="Jeong H."/>
            <person name="Hur C.G."/>
            <person name="Kim J.J."/>
        </authorList>
    </citation>
    <scope>NUCLEOTIDE SEQUENCE [LARGE SCALE GENOMIC DNA]</scope>
    <source>
        <strain evidence="2">KCTC 0769BP / MBEL55E</strain>
    </source>
</reference>
<evidence type="ECO:0000313" key="2">
    <source>
        <dbReference type="Proteomes" id="UP000000607"/>
    </source>
</evidence>
<gene>
    <name evidence="1" type="ordered locus">MS2112</name>
</gene>
<sequence length="53" mass="6088">MVGRNAHPTFQMAFSISNSQREMLYTSPQHGKTTMLEQFIAQLYQQKNAQQAV</sequence>
<dbReference type="EMBL" id="AE016827">
    <property type="protein sequence ID" value="AAU38719.1"/>
    <property type="molecule type" value="Genomic_DNA"/>
</dbReference>
<dbReference type="KEGG" id="msu:MS2112"/>
<protein>
    <submittedName>
        <fullName evidence="1">Uncharacterized protein</fullName>
    </submittedName>
</protein>
<accession>Q65QP1</accession>
<evidence type="ECO:0000313" key="1">
    <source>
        <dbReference type="EMBL" id="AAU38719.1"/>
    </source>
</evidence>
<dbReference type="AlphaFoldDB" id="Q65QP1"/>
<dbReference type="Proteomes" id="UP000000607">
    <property type="component" value="Chromosome"/>
</dbReference>
<dbReference type="HOGENOM" id="CLU_3063180_0_0_6"/>
<proteinExistence type="predicted"/>
<organism evidence="1 2">
    <name type="scientific">Mannheimia succiniciproducens (strain KCTC 0769BP / MBEL55E)</name>
    <dbReference type="NCBI Taxonomy" id="221988"/>
    <lineage>
        <taxon>Bacteria</taxon>
        <taxon>Pseudomonadati</taxon>
        <taxon>Pseudomonadota</taxon>
        <taxon>Gammaproteobacteria</taxon>
        <taxon>Pasteurellales</taxon>
        <taxon>Pasteurellaceae</taxon>
        <taxon>Basfia</taxon>
    </lineage>
</organism>
<keyword evidence="2" id="KW-1185">Reference proteome</keyword>
<name>Q65QP1_MANSM</name>